<keyword evidence="6" id="KW-0902">Two-component regulatory system</keyword>
<dbReference type="InterPro" id="IPR003661">
    <property type="entry name" value="HisK_dim/P_dom"/>
</dbReference>
<dbReference type="SMART" id="SM00387">
    <property type="entry name" value="HATPase_c"/>
    <property type="match status" value="1"/>
</dbReference>
<dbReference type="Pfam" id="PF00512">
    <property type="entry name" value="HisKA"/>
    <property type="match status" value="1"/>
</dbReference>
<dbReference type="Pfam" id="PF02518">
    <property type="entry name" value="HATPase_c"/>
    <property type="match status" value="1"/>
</dbReference>
<dbReference type="STRING" id="1004.SAMN05661012_04436"/>
<dbReference type="FunFam" id="3.30.565.10:FF:000006">
    <property type="entry name" value="Sensor histidine kinase WalK"/>
    <property type="match status" value="1"/>
</dbReference>
<dbReference type="InterPro" id="IPR005467">
    <property type="entry name" value="His_kinase_dom"/>
</dbReference>
<evidence type="ECO:0000256" key="3">
    <source>
        <dbReference type="ARBA" id="ARBA00022553"/>
    </source>
</evidence>
<dbReference type="InterPro" id="IPR036097">
    <property type="entry name" value="HisK_dim/P_sf"/>
</dbReference>
<dbReference type="CDD" id="cd00082">
    <property type="entry name" value="HisKA"/>
    <property type="match status" value="1"/>
</dbReference>
<feature type="transmembrane region" description="Helical" evidence="7">
    <location>
        <begin position="131"/>
        <end position="159"/>
    </location>
</feature>
<dbReference type="Gene3D" id="3.30.565.10">
    <property type="entry name" value="Histidine kinase-like ATPase, C-terminal domain"/>
    <property type="match status" value="1"/>
</dbReference>
<reference evidence="10 12" key="2">
    <citation type="submission" date="2023-11" db="EMBL/GenBank/DDBJ databases">
        <title>MicrobeMod: A computational toolkit for identifying prokaryotic methylation and restriction-modification with nanopore sequencing.</title>
        <authorList>
            <person name="Crits-Christoph A."/>
            <person name="Kang S.C."/>
            <person name="Lee H."/>
            <person name="Ostrov N."/>
        </authorList>
    </citation>
    <scope>NUCLEOTIDE SEQUENCE [LARGE SCALE GENOMIC DNA]</scope>
    <source>
        <strain evidence="10 12">ATCC 23090</strain>
    </source>
</reference>
<dbReference type="EC" id="2.7.13.3" evidence="2"/>
<keyword evidence="4" id="KW-0808">Transferase</keyword>
<dbReference type="InterPro" id="IPR004358">
    <property type="entry name" value="Sig_transdc_His_kin-like_C"/>
</dbReference>
<evidence type="ECO:0000259" key="8">
    <source>
        <dbReference type="PROSITE" id="PS50109"/>
    </source>
</evidence>
<evidence type="ECO:0000256" key="1">
    <source>
        <dbReference type="ARBA" id="ARBA00000085"/>
    </source>
</evidence>
<gene>
    <name evidence="9" type="ORF">SAMN05661012_04436</name>
    <name evidence="10" type="ORF">SR876_02210</name>
</gene>
<dbReference type="PROSITE" id="PS50109">
    <property type="entry name" value="HIS_KIN"/>
    <property type="match status" value="1"/>
</dbReference>
<dbReference type="PANTHER" id="PTHR43711">
    <property type="entry name" value="TWO-COMPONENT HISTIDINE KINASE"/>
    <property type="match status" value="1"/>
</dbReference>
<evidence type="ECO:0000256" key="6">
    <source>
        <dbReference type="ARBA" id="ARBA00023012"/>
    </source>
</evidence>
<dbReference type="SUPFAM" id="SSF55874">
    <property type="entry name" value="ATPase domain of HSP90 chaperone/DNA topoisomerase II/histidine kinase"/>
    <property type="match status" value="1"/>
</dbReference>
<reference evidence="9 11" key="1">
    <citation type="submission" date="2016-11" db="EMBL/GenBank/DDBJ databases">
        <authorList>
            <person name="Jaros S."/>
            <person name="Januszkiewicz K."/>
            <person name="Wedrychowicz H."/>
        </authorList>
    </citation>
    <scope>NUCLEOTIDE SEQUENCE [LARGE SCALE GENOMIC DNA]</scope>
    <source>
        <strain evidence="9 11">DSM 784</strain>
    </source>
</reference>
<keyword evidence="12" id="KW-1185">Reference proteome</keyword>
<dbReference type="Gene3D" id="1.10.287.130">
    <property type="match status" value="1"/>
</dbReference>
<evidence type="ECO:0000256" key="7">
    <source>
        <dbReference type="SAM" id="Phobius"/>
    </source>
</evidence>
<protein>
    <recommendedName>
        <fullName evidence="2">histidine kinase</fullName>
        <ecNumber evidence="2">2.7.13.3</ecNumber>
    </recommendedName>
</protein>
<evidence type="ECO:0000313" key="11">
    <source>
        <dbReference type="Proteomes" id="UP000183788"/>
    </source>
</evidence>
<dbReference type="OrthoDB" id="9757990at2"/>
<evidence type="ECO:0000256" key="2">
    <source>
        <dbReference type="ARBA" id="ARBA00012438"/>
    </source>
</evidence>
<dbReference type="SUPFAM" id="SSF47384">
    <property type="entry name" value="Homodimeric domain of signal transducing histidine kinase"/>
    <property type="match status" value="1"/>
</dbReference>
<name>A0A1K1RXN9_9BACT</name>
<dbReference type="InterPro" id="IPR050736">
    <property type="entry name" value="Sensor_HK_Regulatory"/>
</dbReference>
<keyword evidence="5 9" id="KW-0418">Kinase</keyword>
<feature type="transmembrane region" description="Helical" evidence="7">
    <location>
        <begin position="97"/>
        <end position="119"/>
    </location>
</feature>
<evidence type="ECO:0000256" key="5">
    <source>
        <dbReference type="ARBA" id="ARBA00022777"/>
    </source>
</evidence>
<keyword evidence="3" id="KW-0597">Phosphoprotein</keyword>
<accession>A0A1K1RXN9</accession>
<dbReference type="InterPro" id="IPR036890">
    <property type="entry name" value="HATPase_C_sf"/>
</dbReference>
<evidence type="ECO:0000313" key="10">
    <source>
        <dbReference type="EMBL" id="WQG90294.1"/>
    </source>
</evidence>
<organism evidence="9 11">
    <name type="scientific">Chitinophaga sancti</name>
    <dbReference type="NCBI Taxonomy" id="1004"/>
    <lineage>
        <taxon>Bacteria</taxon>
        <taxon>Pseudomonadati</taxon>
        <taxon>Bacteroidota</taxon>
        <taxon>Chitinophagia</taxon>
        <taxon>Chitinophagales</taxon>
        <taxon>Chitinophagaceae</taxon>
        <taxon>Chitinophaga</taxon>
    </lineage>
</organism>
<proteinExistence type="predicted"/>
<keyword evidence="7" id="KW-1133">Transmembrane helix</keyword>
<dbReference type="EMBL" id="FPIZ01000015">
    <property type="protein sequence ID" value="SFW76915.1"/>
    <property type="molecule type" value="Genomic_DNA"/>
</dbReference>
<dbReference type="Proteomes" id="UP001326715">
    <property type="component" value="Chromosome"/>
</dbReference>
<evidence type="ECO:0000313" key="9">
    <source>
        <dbReference type="EMBL" id="SFW76915.1"/>
    </source>
</evidence>
<dbReference type="AlphaFoldDB" id="A0A1K1RXN9"/>
<feature type="transmembrane region" description="Helical" evidence="7">
    <location>
        <begin position="31"/>
        <end position="52"/>
    </location>
</feature>
<dbReference type="InterPro" id="IPR003594">
    <property type="entry name" value="HATPase_dom"/>
</dbReference>
<dbReference type="EMBL" id="CP140154">
    <property type="protein sequence ID" value="WQG90294.1"/>
    <property type="molecule type" value="Genomic_DNA"/>
</dbReference>
<feature type="transmembrane region" description="Helical" evidence="7">
    <location>
        <begin position="64"/>
        <end position="85"/>
    </location>
</feature>
<keyword evidence="7" id="KW-0472">Membrane</keyword>
<feature type="domain" description="Histidine kinase" evidence="8">
    <location>
        <begin position="228"/>
        <end position="443"/>
    </location>
</feature>
<dbReference type="PRINTS" id="PR00344">
    <property type="entry name" value="BCTRLSENSOR"/>
</dbReference>
<comment type="catalytic activity">
    <reaction evidence="1">
        <text>ATP + protein L-histidine = ADP + protein N-phospho-L-histidine.</text>
        <dbReference type="EC" id="2.7.13.3"/>
    </reaction>
</comment>
<dbReference type="SMART" id="SM00388">
    <property type="entry name" value="HisKA"/>
    <property type="match status" value="1"/>
</dbReference>
<dbReference type="Proteomes" id="UP000183788">
    <property type="component" value="Unassembled WGS sequence"/>
</dbReference>
<dbReference type="PANTHER" id="PTHR43711:SF31">
    <property type="entry name" value="HISTIDINE KINASE"/>
    <property type="match status" value="1"/>
</dbReference>
<feature type="transmembrane region" description="Helical" evidence="7">
    <location>
        <begin position="179"/>
        <end position="197"/>
    </location>
</feature>
<dbReference type="GO" id="GO:0000155">
    <property type="term" value="F:phosphorelay sensor kinase activity"/>
    <property type="evidence" value="ECO:0007669"/>
    <property type="project" value="InterPro"/>
</dbReference>
<evidence type="ECO:0000256" key="4">
    <source>
        <dbReference type="ARBA" id="ARBA00022679"/>
    </source>
</evidence>
<dbReference type="RefSeq" id="WP_072363417.1">
    <property type="nucleotide sequence ID" value="NZ_CBHWAX010000014.1"/>
</dbReference>
<evidence type="ECO:0000313" key="12">
    <source>
        <dbReference type="Proteomes" id="UP001326715"/>
    </source>
</evidence>
<sequence length="444" mass="50432">MKIYLFTAIEQVFKKDFYHQIRAQNMRVTGITAAIITCTTLITHLITLYLPVAKRLPAGQWEDLLVIQRLLVISSALIAVAIYLVRSTLPLTKQNRYHFLVILYALCFIGACMALTFLAQHNPKNTMTMMLIGLLVIAMVMVFSFVQLLSICLVTGITFSIFLHLFQVDPIQLAGNLNIFWLMLCAFFVISRLLYSYHANYFIKIKTIEQKNEEIAAANKLKTEILGIVAHDLRSPISGIRSVLHLMQEYPFTPEQENKYLQWIGEACSSADQIIEELLTAARQSEEDKLQTNYISLNDWLENVRDNWQQQVKHQQRLLLELPKGEIKAHVHTGKLQRVVDNLLHNALKFTPDGGDITLGMRPHRGGVRITVADTGIGIPQEMLPNIFDRFTSARRKGLHHEPSTGLGLHICKQLVQQHGGNIYVSSQENKGTVFNIDLPYTVL</sequence>
<keyword evidence="7" id="KW-0812">Transmembrane</keyword>
<dbReference type="CDD" id="cd00075">
    <property type="entry name" value="HATPase"/>
    <property type="match status" value="1"/>
</dbReference>